<evidence type="ECO:0000256" key="3">
    <source>
        <dbReference type="ARBA" id="ARBA00012043"/>
    </source>
</evidence>
<keyword evidence="6" id="KW-0057">Aromatic amino acid biosynthesis</keyword>
<keyword evidence="5" id="KW-0822">Tryptophan biosynthesis</keyword>
<proteinExistence type="predicted"/>
<dbReference type="InterPro" id="IPR011060">
    <property type="entry name" value="RibuloseP-bd_barrel"/>
</dbReference>
<gene>
    <name evidence="9" type="ORF">J5N97_010681</name>
</gene>
<name>A0A9D5HN07_9LILI</name>
<dbReference type="Proteomes" id="UP001085076">
    <property type="component" value="Miscellaneous, Linkage group lg02"/>
</dbReference>
<keyword evidence="4" id="KW-0028">Amino-acid biosynthesis</keyword>
<dbReference type="GO" id="GO:0009507">
    <property type="term" value="C:chloroplast"/>
    <property type="evidence" value="ECO:0007669"/>
    <property type="project" value="TreeGrafter"/>
</dbReference>
<protein>
    <recommendedName>
        <fullName evidence="3">tryptophan synthase</fullName>
        <ecNumber evidence="3">4.2.1.20</ecNumber>
    </recommendedName>
</protein>
<dbReference type="PANTHER" id="PTHR43406">
    <property type="entry name" value="TRYPTOPHAN SYNTHASE, ALPHA CHAIN"/>
    <property type="match status" value="1"/>
</dbReference>
<comment type="subunit">
    <text evidence="2">Tetramer of two alpha and two beta chains.</text>
</comment>
<evidence type="ECO:0000256" key="1">
    <source>
        <dbReference type="ARBA" id="ARBA00004733"/>
    </source>
</evidence>
<dbReference type="EMBL" id="JAGGNH010000002">
    <property type="protein sequence ID" value="KAJ0982426.1"/>
    <property type="molecule type" value="Genomic_DNA"/>
</dbReference>
<dbReference type="InterPro" id="IPR013785">
    <property type="entry name" value="Aldolase_TIM"/>
</dbReference>
<dbReference type="Pfam" id="PF00290">
    <property type="entry name" value="Trp_syntA"/>
    <property type="match status" value="1"/>
</dbReference>
<evidence type="ECO:0000313" key="10">
    <source>
        <dbReference type="Proteomes" id="UP001085076"/>
    </source>
</evidence>
<evidence type="ECO:0000256" key="6">
    <source>
        <dbReference type="ARBA" id="ARBA00023141"/>
    </source>
</evidence>
<dbReference type="SUPFAM" id="SSF51366">
    <property type="entry name" value="Ribulose-phoshate binding barrel"/>
    <property type="match status" value="1"/>
</dbReference>
<comment type="caution">
    <text evidence="9">The sequence shown here is derived from an EMBL/GenBank/DDBJ whole genome shotgun (WGS) entry which is preliminary data.</text>
</comment>
<dbReference type="GO" id="GO:0005829">
    <property type="term" value="C:cytosol"/>
    <property type="evidence" value="ECO:0007669"/>
    <property type="project" value="TreeGrafter"/>
</dbReference>
<dbReference type="AlphaFoldDB" id="A0A9D5HN07"/>
<reference evidence="9" key="1">
    <citation type="submission" date="2021-03" db="EMBL/GenBank/DDBJ databases">
        <authorList>
            <person name="Li Z."/>
            <person name="Yang C."/>
        </authorList>
    </citation>
    <scope>NUCLEOTIDE SEQUENCE</scope>
    <source>
        <strain evidence="9">Dzin_1.0</strain>
        <tissue evidence="9">Leaf</tissue>
    </source>
</reference>
<evidence type="ECO:0000313" key="9">
    <source>
        <dbReference type="EMBL" id="KAJ0982426.1"/>
    </source>
</evidence>
<dbReference type="Gene3D" id="3.20.20.70">
    <property type="entry name" value="Aldolase class I"/>
    <property type="match status" value="1"/>
</dbReference>
<evidence type="ECO:0000256" key="8">
    <source>
        <dbReference type="ARBA" id="ARBA00049047"/>
    </source>
</evidence>
<evidence type="ECO:0000256" key="5">
    <source>
        <dbReference type="ARBA" id="ARBA00022822"/>
    </source>
</evidence>
<comment type="pathway">
    <text evidence="1">Amino-acid biosynthesis; L-tryptophan biosynthesis; L-tryptophan from chorismate: step 5/5.</text>
</comment>
<dbReference type="InterPro" id="IPR002028">
    <property type="entry name" value="Trp_synthase_suA"/>
</dbReference>
<dbReference type="GO" id="GO:0004834">
    <property type="term" value="F:tryptophan synthase activity"/>
    <property type="evidence" value="ECO:0007669"/>
    <property type="project" value="UniProtKB-EC"/>
</dbReference>
<comment type="catalytic activity">
    <reaction evidence="8">
        <text>(1S,2R)-1-C-(indol-3-yl)glycerol 3-phosphate + L-serine = D-glyceraldehyde 3-phosphate + L-tryptophan + H2O</text>
        <dbReference type="Rhea" id="RHEA:10532"/>
        <dbReference type="ChEBI" id="CHEBI:15377"/>
        <dbReference type="ChEBI" id="CHEBI:33384"/>
        <dbReference type="ChEBI" id="CHEBI:57912"/>
        <dbReference type="ChEBI" id="CHEBI:58866"/>
        <dbReference type="ChEBI" id="CHEBI:59776"/>
        <dbReference type="EC" id="4.2.1.20"/>
    </reaction>
</comment>
<reference evidence="9" key="2">
    <citation type="journal article" date="2022" name="Hortic Res">
        <title>The genome of Dioscorea zingiberensis sheds light on the biosynthesis, origin and evolution of the medicinally important diosgenin saponins.</title>
        <authorList>
            <person name="Li Y."/>
            <person name="Tan C."/>
            <person name="Li Z."/>
            <person name="Guo J."/>
            <person name="Li S."/>
            <person name="Chen X."/>
            <person name="Wang C."/>
            <person name="Dai X."/>
            <person name="Yang H."/>
            <person name="Song W."/>
            <person name="Hou L."/>
            <person name="Xu J."/>
            <person name="Tong Z."/>
            <person name="Xu A."/>
            <person name="Yuan X."/>
            <person name="Wang W."/>
            <person name="Yang Q."/>
            <person name="Chen L."/>
            <person name="Sun Z."/>
            <person name="Wang K."/>
            <person name="Pan B."/>
            <person name="Chen J."/>
            <person name="Bao Y."/>
            <person name="Liu F."/>
            <person name="Qi X."/>
            <person name="Gang D.R."/>
            <person name="Wen J."/>
            <person name="Li J."/>
        </authorList>
    </citation>
    <scope>NUCLEOTIDE SEQUENCE</scope>
    <source>
        <strain evidence="9">Dzin_1.0</strain>
    </source>
</reference>
<sequence length="94" mass="10011">MGAAVEETTKPVAVGFGISRPEHVKQLSRWGADGVIVGSAIVKQLGEAESSEEGLRRVASFVKALKAALPQHSLYENEDKAYGSQLLQSSKCLV</sequence>
<organism evidence="9 10">
    <name type="scientific">Dioscorea zingiberensis</name>
    <dbReference type="NCBI Taxonomy" id="325984"/>
    <lineage>
        <taxon>Eukaryota</taxon>
        <taxon>Viridiplantae</taxon>
        <taxon>Streptophyta</taxon>
        <taxon>Embryophyta</taxon>
        <taxon>Tracheophyta</taxon>
        <taxon>Spermatophyta</taxon>
        <taxon>Magnoliopsida</taxon>
        <taxon>Liliopsida</taxon>
        <taxon>Dioscoreales</taxon>
        <taxon>Dioscoreaceae</taxon>
        <taxon>Dioscorea</taxon>
    </lineage>
</organism>
<accession>A0A9D5HN07</accession>
<evidence type="ECO:0000256" key="2">
    <source>
        <dbReference type="ARBA" id="ARBA00011270"/>
    </source>
</evidence>
<keyword evidence="10" id="KW-1185">Reference proteome</keyword>
<dbReference type="PANTHER" id="PTHR43406:SF1">
    <property type="entry name" value="TRYPTOPHAN SYNTHASE ALPHA CHAIN, CHLOROPLASTIC"/>
    <property type="match status" value="1"/>
</dbReference>
<dbReference type="EC" id="4.2.1.20" evidence="3"/>
<dbReference type="OrthoDB" id="10050244at2759"/>
<keyword evidence="7" id="KW-0456">Lyase</keyword>
<evidence type="ECO:0000256" key="4">
    <source>
        <dbReference type="ARBA" id="ARBA00022605"/>
    </source>
</evidence>
<evidence type="ECO:0000256" key="7">
    <source>
        <dbReference type="ARBA" id="ARBA00023239"/>
    </source>
</evidence>